<dbReference type="EMBL" id="QGGQ01000002">
    <property type="protein sequence ID" value="PWK24678.1"/>
    <property type="molecule type" value="Genomic_DNA"/>
</dbReference>
<dbReference type="AlphaFoldDB" id="A0A316E4X8"/>
<reference evidence="1 2" key="1">
    <citation type="submission" date="2018-05" db="EMBL/GenBank/DDBJ databases">
        <title>Genomic Encyclopedia of Archaeal and Bacterial Type Strains, Phase II (KMG-II): from individual species to whole genera.</title>
        <authorList>
            <person name="Goeker M."/>
        </authorList>
    </citation>
    <scope>NUCLEOTIDE SEQUENCE [LARGE SCALE GENOMIC DNA]</scope>
    <source>
        <strain evidence="1 2">DSM 23514</strain>
    </source>
</reference>
<sequence length="167" mass="19751">MLYRFIAYLRFILSSTNQHGVHSPFMYAYVTKCLYQRSKFKGGKNIKSLFKSIVYFKARNIFIPSNEDALIDRIKEAFPNIETNQQPADIIYLHTPNKVLFANILKEGTYHNDSMVWIDKIHYNKENTCLWEALKNHAKVTVSVDLFYCGALFFRREQAKEHFKIRI</sequence>
<accession>A0A316E4X8</accession>
<name>A0A316E4X8_9FLAO</name>
<comment type="caution">
    <text evidence="1">The sequence shown here is derived from an EMBL/GenBank/DDBJ whole genome shotgun (WGS) entry which is preliminary data.</text>
</comment>
<protein>
    <submittedName>
        <fullName evidence="1">Uncharacterized protein</fullName>
    </submittedName>
</protein>
<gene>
    <name evidence="1" type="ORF">LX92_01043</name>
</gene>
<evidence type="ECO:0000313" key="1">
    <source>
        <dbReference type="EMBL" id="PWK24678.1"/>
    </source>
</evidence>
<evidence type="ECO:0000313" key="2">
    <source>
        <dbReference type="Proteomes" id="UP000245667"/>
    </source>
</evidence>
<dbReference type="Proteomes" id="UP000245667">
    <property type="component" value="Unassembled WGS sequence"/>
</dbReference>
<organism evidence="1 2">
    <name type="scientific">Maribacter polysiphoniae</name>
    <dbReference type="NCBI Taxonomy" id="429344"/>
    <lineage>
        <taxon>Bacteria</taxon>
        <taxon>Pseudomonadati</taxon>
        <taxon>Bacteroidota</taxon>
        <taxon>Flavobacteriia</taxon>
        <taxon>Flavobacteriales</taxon>
        <taxon>Flavobacteriaceae</taxon>
        <taxon>Maribacter</taxon>
    </lineage>
</organism>
<proteinExistence type="predicted"/>